<feature type="region of interest" description="Disordered" evidence="8">
    <location>
        <begin position="113"/>
        <end position="156"/>
    </location>
</feature>
<dbReference type="PANTHER" id="PTHR16875">
    <property type="entry name" value="SELENOPROTEIN K"/>
    <property type="match status" value="1"/>
</dbReference>
<dbReference type="PANTHER" id="PTHR16875:SF0">
    <property type="entry name" value="SELENOPROTEIN K"/>
    <property type="match status" value="1"/>
</dbReference>
<evidence type="ECO:0000256" key="8">
    <source>
        <dbReference type="SAM" id="MobiDB-lite"/>
    </source>
</evidence>
<evidence type="ECO:0000256" key="4">
    <source>
        <dbReference type="ARBA" id="ARBA00022692"/>
    </source>
</evidence>
<dbReference type="Pfam" id="PF10961">
    <property type="entry name" value="SelK_SelG"/>
    <property type="match status" value="1"/>
</dbReference>
<dbReference type="Ensembl" id="ENSCCRT00015108451.1">
    <property type="protein sequence ID" value="ENSCCRP00015105082.1"/>
    <property type="gene ID" value="ENSCCRG00015041917.1"/>
</dbReference>
<accession>A0A8C2AG62</accession>
<name>A0A8C2AG62_CYPCA</name>
<evidence type="ECO:0000313" key="10">
    <source>
        <dbReference type="Proteomes" id="UP000694700"/>
    </source>
</evidence>
<evidence type="ECO:0000256" key="5">
    <source>
        <dbReference type="ARBA" id="ARBA00022933"/>
    </source>
</evidence>
<dbReference type="InterPro" id="IPR024491">
    <property type="entry name" value="Se_SelK/SelG"/>
</dbReference>
<dbReference type="GO" id="GO:0005794">
    <property type="term" value="C:Golgi apparatus"/>
    <property type="evidence" value="ECO:0007669"/>
    <property type="project" value="TreeGrafter"/>
</dbReference>
<evidence type="ECO:0000256" key="7">
    <source>
        <dbReference type="ARBA" id="ARBA00023136"/>
    </source>
</evidence>
<keyword evidence="7" id="KW-0472">Membrane</keyword>
<comment type="subcellular location">
    <subcellularLocation>
        <location evidence="1">Membrane</location>
        <topology evidence="1">Single-pass membrane protein</topology>
    </subcellularLocation>
</comment>
<proteinExistence type="inferred from homology"/>
<sequence length="156" mass="17287">MGRQCIYPLFIRKYNLFLYVGLRDVLNNHNNAVDSLAQHHVNLHVVRTVTLQVTCFVRSSFGVLSHLYLSSGQVLDSRTRSPWSLSFLSDLFWGAVEFIGLFFQTLIQPDRSKDGHSSASSRFSDGRGPPGFPGRRRMGRINHGAGPTPPPMGGGG</sequence>
<dbReference type="AlphaFoldDB" id="A0A8C2AG62"/>
<evidence type="ECO:0000256" key="2">
    <source>
        <dbReference type="ARBA" id="ARBA00008504"/>
    </source>
</evidence>
<dbReference type="GO" id="GO:0005789">
    <property type="term" value="C:endoplasmic reticulum membrane"/>
    <property type="evidence" value="ECO:0007669"/>
    <property type="project" value="TreeGrafter"/>
</dbReference>
<evidence type="ECO:0000256" key="1">
    <source>
        <dbReference type="ARBA" id="ARBA00004167"/>
    </source>
</evidence>
<keyword evidence="4" id="KW-0812">Transmembrane</keyword>
<keyword evidence="6" id="KW-1133">Transmembrane helix</keyword>
<protein>
    <recommendedName>
        <fullName evidence="3">Selenoprotein K</fullName>
    </recommendedName>
</protein>
<reference evidence="9" key="1">
    <citation type="submission" date="2025-08" db="UniProtKB">
        <authorList>
            <consortium name="Ensembl"/>
        </authorList>
    </citation>
    <scope>IDENTIFICATION</scope>
</reference>
<evidence type="ECO:0000256" key="3">
    <source>
        <dbReference type="ARBA" id="ARBA00020495"/>
    </source>
</evidence>
<dbReference type="GO" id="GO:0032469">
    <property type="term" value="P:endoplasmic reticulum calcium ion homeostasis"/>
    <property type="evidence" value="ECO:0007669"/>
    <property type="project" value="TreeGrafter"/>
</dbReference>
<dbReference type="GO" id="GO:0006816">
    <property type="term" value="P:calcium ion transport"/>
    <property type="evidence" value="ECO:0007669"/>
    <property type="project" value="TreeGrafter"/>
</dbReference>
<evidence type="ECO:0000256" key="6">
    <source>
        <dbReference type="ARBA" id="ARBA00022989"/>
    </source>
</evidence>
<comment type="similarity">
    <text evidence="2">Belongs to the selenoprotein K family.</text>
</comment>
<dbReference type="Proteomes" id="UP000694700">
    <property type="component" value="Unplaced"/>
</dbReference>
<evidence type="ECO:0000313" key="9">
    <source>
        <dbReference type="Ensembl" id="ENSCCRP00015105082.1"/>
    </source>
</evidence>
<organism evidence="9 10">
    <name type="scientific">Cyprinus carpio</name>
    <name type="common">Common carp</name>
    <dbReference type="NCBI Taxonomy" id="7962"/>
    <lineage>
        <taxon>Eukaryota</taxon>
        <taxon>Metazoa</taxon>
        <taxon>Chordata</taxon>
        <taxon>Craniata</taxon>
        <taxon>Vertebrata</taxon>
        <taxon>Euteleostomi</taxon>
        <taxon>Actinopterygii</taxon>
        <taxon>Neopterygii</taxon>
        <taxon>Teleostei</taxon>
        <taxon>Ostariophysi</taxon>
        <taxon>Cypriniformes</taxon>
        <taxon>Cyprinidae</taxon>
        <taxon>Cyprininae</taxon>
        <taxon>Cyprinus</taxon>
    </lineage>
</organism>
<keyword evidence="5" id="KW-0712">Selenocysteine</keyword>
<feature type="compositionally biased region" description="Pro residues" evidence="8">
    <location>
        <begin position="147"/>
        <end position="156"/>
    </location>
</feature>